<feature type="region of interest" description="Disordered" evidence="4">
    <location>
        <begin position="903"/>
        <end position="953"/>
    </location>
</feature>
<dbReference type="Gene3D" id="3.10.260.10">
    <property type="entry name" value="Transcription regulator HTH, APSES-type DNA-binding domain"/>
    <property type="match status" value="1"/>
</dbReference>
<feature type="compositionally biased region" description="Polar residues" evidence="4">
    <location>
        <begin position="731"/>
        <end position="744"/>
    </location>
</feature>
<dbReference type="InterPro" id="IPR036887">
    <property type="entry name" value="HTH_APSES_sf"/>
</dbReference>
<evidence type="ECO:0000313" key="7">
    <source>
        <dbReference type="Proteomes" id="UP000245383"/>
    </source>
</evidence>
<dbReference type="GO" id="GO:0001228">
    <property type="term" value="F:DNA-binding transcription activator activity, RNA polymerase II-specific"/>
    <property type="evidence" value="ECO:0007669"/>
    <property type="project" value="UniProtKB-ARBA"/>
</dbReference>
<evidence type="ECO:0000256" key="1">
    <source>
        <dbReference type="ARBA" id="ARBA00022737"/>
    </source>
</evidence>
<dbReference type="SMART" id="SM01252">
    <property type="entry name" value="KilA-N"/>
    <property type="match status" value="1"/>
</dbReference>
<dbReference type="SUPFAM" id="SSF48403">
    <property type="entry name" value="Ankyrin repeat"/>
    <property type="match status" value="1"/>
</dbReference>
<sequence>MSGDHAIRPFSASYAGVQVYQIEYNGTIVMRRLSDSYINATQILKCAQYDKLHRTRFLEKEVHTGAHEKVQGGYGKYQGTWVPLDKAVDLAKRLNVYYSIKTILDFDFNTIDKSDATQNIIKSGTKRKKSEKLSTKSNKSKSFKIIDNNISEALATSPVSISQKSLSSFCSSSFTSHDIIPKNSEYLHHRYLGQNQIHQNTLNRNHPALIYSQKSIFSSSLQSSNSNTSKPVTSEPYQLNCPPIGLFNSNATNSNFESSDLAQTNTPAGSSFNSHPAYHLKTNSPNFKKYLQIKSNSDIIAPFDKSIQSSNNNSKGPFASKSINFQHVKTHYTNDTRIASGTSVNNIENISAQNKLNYKSFSRNLETKSPSLNYISSSIKFDTNNFSNSNLAQDTNTSKKINEHAANGLPALLVAAEIHLASGDNLSNNESQTFIKPNSANKLAPNINPPNFTLASDFTSQKFNTSIKKTKYTSSKLNNSFDKAAISPEIIIPTKLYKASKSCPSSEFLKSKINNPITEFVKQQNSISITAMNFVNLRIFLISKATKINHIRSTNSSTKSNGNSLDNNQIPLPVELEFFINNDTTYLPSNSLGTGGLTAIHYAARVGHLQTIRILANRDFHKELTKDGRTPLMLAASSFMCYAYAKNNIFFELLDIFSSTITKRDKNGQTIAHYIAKGPFLDFQSANIFHSSNSNSENTNLTRSSSSTETFLPNLKTNLMKTSKTFYQDSLEPNNISSHSQNSNEGDELKDQSYKSSDKMIIQGDSGYTKAQNNCAAYYSQCFMYYLKKKGQLEVSEWRDYKGKRASEIATENGFNTAYEYLSGIKSCELDTGKLSHHQEISQGLLRDTKSSDSQTLDSLDSKDDSNFLSLDLRANNLSIIKPNSDSKSKISTINADNICLQSDNGMDSSSEHRSSSKTATTPNLAKINPGIDLTPNYILSESKKPSKDCADDLSEPETVILYSSDDEDSQTAKNQSPYCQNIQDDNHKLFSSRMCSLDQNKNTMKSSLNHDLKRCSNSNSNYTTPIHRHTMPLINTHQIILEPDKTSPSKIVVSRINCNYFDSSASIKNISENSLKSIKKKSNSVQSKIKNNSKTPPERSIITNNRLSKSTTQKASNNNLNFRFKEFNNESDITENSFSNMFKDNSRLDSETTNLADYEIGVPISTGKLNSTFDVPKNSFCSKKAASINLTKEFQKSKNIELGILSSSSLTSGLNSITSSSTGSPFTERKRTANSNGFLNKLYDSNSSQEVLSNPYKEAYEIISNVLLENLKTTQEKNEKIIRSLDRDIEYTHLLLEKFSNISSKLKNKLKCLDSFFLAKLDSDTKANNISRLNKEIPNPQNSGCSFESKIAEKKEIVMETNNPNLLISKANTGKVGIDDNPTKACSEISKCATLRQPNYEKICNSDEFIDIFSPRNYNDTIDKNGTINTNSIFLEAEVEPIESHVRHNFTTGFTTNNSEFHELEISKLLEVARNLVIDAVELL</sequence>
<accession>A0A2T9YUA6</accession>
<keyword evidence="1" id="KW-0677">Repeat</keyword>
<dbReference type="Pfam" id="PF12796">
    <property type="entry name" value="Ank_2"/>
    <property type="match status" value="1"/>
</dbReference>
<proteinExistence type="predicted"/>
<feature type="region of interest" description="Disordered" evidence="4">
    <location>
        <begin position="731"/>
        <end position="754"/>
    </location>
</feature>
<evidence type="ECO:0000256" key="2">
    <source>
        <dbReference type="ARBA" id="ARBA00023043"/>
    </source>
</evidence>
<dbReference type="PANTHER" id="PTHR43828">
    <property type="entry name" value="ASPARAGINASE"/>
    <property type="match status" value="1"/>
</dbReference>
<dbReference type="SUPFAM" id="SSF54616">
    <property type="entry name" value="DNA-binding domain of Mlu1-box binding protein MBP1"/>
    <property type="match status" value="1"/>
</dbReference>
<feature type="repeat" description="ANK" evidence="3">
    <location>
        <begin position="595"/>
        <end position="627"/>
    </location>
</feature>
<dbReference type="EMBL" id="MBFR01000044">
    <property type="protein sequence ID" value="PVU95923.1"/>
    <property type="molecule type" value="Genomic_DNA"/>
</dbReference>
<name>A0A2T9YUA6_9FUNG</name>
<dbReference type="GO" id="GO:0003677">
    <property type="term" value="F:DNA binding"/>
    <property type="evidence" value="ECO:0007669"/>
    <property type="project" value="InterPro"/>
</dbReference>
<keyword evidence="2 3" id="KW-0040">ANK repeat</keyword>
<dbReference type="GO" id="GO:0033309">
    <property type="term" value="C:SBF transcription complex"/>
    <property type="evidence" value="ECO:0007669"/>
    <property type="project" value="TreeGrafter"/>
</dbReference>
<dbReference type="GO" id="GO:0030907">
    <property type="term" value="C:MBF transcription complex"/>
    <property type="evidence" value="ECO:0007669"/>
    <property type="project" value="TreeGrafter"/>
</dbReference>
<evidence type="ECO:0000256" key="3">
    <source>
        <dbReference type="PROSITE-ProRule" id="PRU00023"/>
    </source>
</evidence>
<dbReference type="InterPro" id="IPR051642">
    <property type="entry name" value="SWI6-like"/>
</dbReference>
<dbReference type="InterPro" id="IPR003163">
    <property type="entry name" value="Tscrpt_reg_HTH_APSES-type"/>
</dbReference>
<keyword evidence="7" id="KW-1185">Reference proteome</keyword>
<dbReference type="Proteomes" id="UP000245383">
    <property type="component" value="Unassembled WGS sequence"/>
</dbReference>
<dbReference type="Pfam" id="PF04383">
    <property type="entry name" value="KilA-N"/>
    <property type="match status" value="1"/>
</dbReference>
<protein>
    <recommendedName>
        <fullName evidence="5">HTH APSES-type domain-containing protein</fullName>
    </recommendedName>
</protein>
<comment type="caution">
    <text evidence="6">The sequence shown here is derived from an EMBL/GenBank/DDBJ whole genome shotgun (WGS) entry which is preliminary data.</text>
</comment>
<feature type="domain" description="HTH APSES-type" evidence="5">
    <location>
        <begin position="9"/>
        <end position="115"/>
    </location>
</feature>
<evidence type="ECO:0000313" key="6">
    <source>
        <dbReference type="EMBL" id="PVU95923.1"/>
    </source>
</evidence>
<dbReference type="Gene3D" id="1.25.40.20">
    <property type="entry name" value="Ankyrin repeat-containing domain"/>
    <property type="match status" value="1"/>
</dbReference>
<organism evidence="6 7">
    <name type="scientific">Smittium simulii</name>
    <dbReference type="NCBI Taxonomy" id="133385"/>
    <lineage>
        <taxon>Eukaryota</taxon>
        <taxon>Fungi</taxon>
        <taxon>Fungi incertae sedis</taxon>
        <taxon>Zoopagomycota</taxon>
        <taxon>Kickxellomycotina</taxon>
        <taxon>Harpellomycetes</taxon>
        <taxon>Harpellales</taxon>
        <taxon>Legeriomycetaceae</taxon>
        <taxon>Smittium</taxon>
    </lineage>
</organism>
<dbReference type="PROSITE" id="PS51299">
    <property type="entry name" value="HTH_APSES"/>
    <property type="match status" value="1"/>
</dbReference>
<dbReference type="InterPro" id="IPR018004">
    <property type="entry name" value="KilA/APSES_HTH"/>
</dbReference>
<dbReference type="InterPro" id="IPR036770">
    <property type="entry name" value="Ankyrin_rpt-contain_sf"/>
</dbReference>
<dbReference type="PANTHER" id="PTHR43828:SF3">
    <property type="entry name" value="CHROMO DOMAIN-CONTAINING PROTEIN"/>
    <property type="match status" value="1"/>
</dbReference>
<feature type="compositionally biased region" description="Basic and acidic residues" evidence="4">
    <location>
        <begin position="942"/>
        <end position="951"/>
    </location>
</feature>
<evidence type="ECO:0000256" key="4">
    <source>
        <dbReference type="SAM" id="MobiDB-lite"/>
    </source>
</evidence>
<reference evidence="6 7" key="1">
    <citation type="journal article" date="2018" name="MBio">
        <title>Comparative Genomics Reveals the Core Gene Toolbox for the Fungus-Insect Symbiosis.</title>
        <authorList>
            <person name="Wang Y."/>
            <person name="Stata M."/>
            <person name="Wang W."/>
            <person name="Stajich J.E."/>
            <person name="White M.M."/>
            <person name="Moncalvo J.M."/>
        </authorList>
    </citation>
    <scope>NUCLEOTIDE SEQUENCE [LARGE SCALE GENOMIC DNA]</scope>
    <source>
        <strain evidence="6 7">SWE-8-4</strain>
    </source>
</reference>
<dbReference type="InterPro" id="IPR002110">
    <property type="entry name" value="Ankyrin_rpt"/>
</dbReference>
<dbReference type="SMART" id="SM00248">
    <property type="entry name" value="ANK"/>
    <property type="match status" value="2"/>
</dbReference>
<gene>
    <name evidence="6" type="ORF">BB561_001500</name>
</gene>
<dbReference type="OrthoDB" id="6718656at2759"/>
<evidence type="ECO:0000259" key="5">
    <source>
        <dbReference type="PROSITE" id="PS51299"/>
    </source>
</evidence>
<dbReference type="PROSITE" id="PS50088">
    <property type="entry name" value="ANK_REPEAT"/>
    <property type="match status" value="1"/>
</dbReference>